<dbReference type="STRING" id="1630135.DAD186_11120"/>
<protein>
    <recommendedName>
        <fullName evidence="3">Recombinase A</fullName>
    </recommendedName>
</protein>
<organism evidence="1 2">
    <name type="scientific">Dermabacter vaginalis</name>
    <dbReference type="NCBI Taxonomy" id="1630135"/>
    <lineage>
        <taxon>Bacteria</taxon>
        <taxon>Bacillati</taxon>
        <taxon>Actinomycetota</taxon>
        <taxon>Actinomycetes</taxon>
        <taxon>Micrococcales</taxon>
        <taxon>Dermabacteraceae</taxon>
        <taxon>Dermabacter</taxon>
    </lineage>
</organism>
<accession>A0A1B0ZII6</accession>
<dbReference type="AlphaFoldDB" id="A0A1B0ZII6"/>
<gene>
    <name evidence="1" type="ORF">DAD186_11120</name>
</gene>
<evidence type="ECO:0008006" key="3">
    <source>
        <dbReference type="Google" id="ProtNLM"/>
    </source>
</evidence>
<dbReference type="KEGG" id="dva:DAD186_11120"/>
<dbReference type="Proteomes" id="UP000092596">
    <property type="component" value="Chromosome"/>
</dbReference>
<dbReference type="EMBL" id="CP012117">
    <property type="protein sequence ID" value="ANP27662.1"/>
    <property type="molecule type" value="Genomic_DNA"/>
</dbReference>
<name>A0A1B0ZII6_9MICO</name>
<reference evidence="1 2" key="1">
    <citation type="submission" date="2015-06" db="EMBL/GenBank/DDBJ databases">
        <title>Investigation of pathophysiology for high-risk pregnancy and development of treatment modality based on it.</title>
        <authorList>
            <person name="Kim B.-C."/>
            <person name="Lim S."/>
        </authorList>
    </citation>
    <scope>NUCLEOTIDE SEQUENCE [LARGE SCALE GENOMIC DNA]</scope>
    <source>
        <strain evidence="1 2">AD1-86</strain>
    </source>
</reference>
<dbReference type="RefSeq" id="WP_065247826.1">
    <property type="nucleotide sequence ID" value="NZ_CP012117.1"/>
</dbReference>
<evidence type="ECO:0000313" key="2">
    <source>
        <dbReference type="Proteomes" id="UP000092596"/>
    </source>
</evidence>
<sequence>MSAQASATPRVAADPQRLALAHSILGKAEAKTRREHSPRHEEWSSCEGRQFAIPEALASLMPQGKVRAGSSIEVTGPCGTSLALAFAAAAMGEESWCALVGMPHVGLAACADIGMDPQRTALVPAPGVQLSPVLSALIDGIDVIVLGADLDLTPAEWRAAENRARTQGTLLIRVGKARCDLTVRSSSPHWLGLARGSGRLRLRNARVSACGRGVEGAGSSVGVRVPTPAGALSSAPCTGSSTPHVSEAQTEARARLTLVRSGAQ</sequence>
<evidence type="ECO:0000313" key="1">
    <source>
        <dbReference type="EMBL" id="ANP27662.1"/>
    </source>
</evidence>
<proteinExistence type="predicted"/>